<sequence length="433" mass="49715">FSKIGSRYEPHSFRRFNDPKKYAILVAYLLELIQDLTDLAFEIHDRQIMILLSKGRKAQEELQKQNGKSINEKVVHFADLGAALIKARSEGIDPFVALDAIMPWDQLVASVEEAKRLARPVDYDYLDLLEKKFYALRKYTPTLLKSLEFRSTKSAEPLMKAVDIIRDMNETGKRKVPEGAPLNFVSNRWQKHVYDDDGTINRHYYEMAVLTELRNYVRSGDVSIVGSRQHKDFEEYLIPKADWNGIDPNTTKLAVSLSAEEYLEERTESLLQRLNWVSNHIDELDGVNLENGKLHIDRLEKDVPDESRNFSLSLYELLPRIKLTDLLMEVANWTNFHEQFIHASSNRAPNEEETTILMATLMAMGTNIGLTKMAEATPSITYRQMANAAQWRLYEDAMNKAQAVLVNFHHKLALPSYWGNGTTSSSDGMRVQI</sequence>
<dbReference type="InterPro" id="IPR002513">
    <property type="entry name" value="Tn3_Tnp_DDE_dom"/>
</dbReference>
<gene>
    <name evidence="2" type="ORF">MA20_47810</name>
</gene>
<dbReference type="GO" id="GO:0004803">
    <property type="term" value="F:transposase activity"/>
    <property type="evidence" value="ECO:0007669"/>
    <property type="project" value="InterPro"/>
</dbReference>
<proteinExistence type="predicted"/>
<comment type="caution">
    <text evidence="2">The sequence shown here is derived from an EMBL/GenBank/DDBJ whole genome shotgun (WGS) entry which is preliminary data.</text>
</comment>
<feature type="non-terminal residue" evidence="2">
    <location>
        <position position="1"/>
    </location>
</feature>
<feature type="domain" description="Tn3 transposase DDE" evidence="1">
    <location>
        <begin position="325"/>
        <end position="432"/>
    </location>
</feature>
<dbReference type="Proteomes" id="UP000030377">
    <property type="component" value="Unassembled WGS sequence"/>
</dbReference>
<dbReference type="AlphaFoldDB" id="A0A0A3XI66"/>
<organism evidence="2 3">
    <name type="scientific">Bradyrhizobium japonicum</name>
    <dbReference type="NCBI Taxonomy" id="375"/>
    <lineage>
        <taxon>Bacteria</taxon>
        <taxon>Pseudomonadati</taxon>
        <taxon>Pseudomonadota</taxon>
        <taxon>Alphaproteobacteria</taxon>
        <taxon>Hyphomicrobiales</taxon>
        <taxon>Nitrobacteraceae</taxon>
        <taxon>Bradyrhizobium</taxon>
    </lineage>
</organism>
<dbReference type="EMBL" id="JRPN01000114">
    <property type="protein sequence ID" value="KGT72866.1"/>
    <property type="molecule type" value="Genomic_DNA"/>
</dbReference>
<protein>
    <submittedName>
        <fullName evidence="2">Transposase</fullName>
    </submittedName>
</protein>
<evidence type="ECO:0000259" key="1">
    <source>
        <dbReference type="Pfam" id="PF01526"/>
    </source>
</evidence>
<dbReference type="Pfam" id="PF01526">
    <property type="entry name" value="DDE_Tnp_Tn3"/>
    <property type="match status" value="1"/>
</dbReference>
<reference evidence="2 3" key="1">
    <citation type="submission" date="2014-09" db="EMBL/GenBank/DDBJ databases">
        <title>Draft genome of Bradyrhizobium japonicum Is-34.</title>
        <authorList>
            <person name="Tsurumaru H."/>
            <person name="Yamakawa T."/>
            <person name="Hashimoto S."/>
            <person name="Okizaki K."/>
            <person name="Kanesaki Y."/>
            <person name="Yoshikawa H."/>
            <person name="Yajima S."/>
        </authorList>
    </citation>
    <scope>NUCLEOTIDE SEQUENCE [LARGE SCALE GENOMIC DNA]</scope>
    <source>
        <strain evidence="2 3">Is-34</strain>
    </source>
</reference>
<evidence type="ECO:0000313" key="2">
    <source>
        <dbReference type="EMBL" id="KGT72866.1"/>
    </source>
</evidence>
<name>A0A0A3XI66_BRAJP</name>
<dbReference type="GO" id="GO:0006313">
    <property type="term" value="P:DNA transposition"/>
    <property type="evidence" value="ECO:0007669"/>
    <property type="project" value="InterPro"/>
</dbReference>
<evidence type="ECO:0000313" key="3">
    <source>
        <dbReference type="Proteomes" id="UP000030377"/>
    </source>
</evidence>
<feature type="non-terminal residue" evidence="2">
    <location>
        <position position="433"/>
    </location>
</feature>
<accession>A0A0A3XI66</accession>